<dbReference type="InterPro" id="IPR040976">
    <property type="entry name" value="Pkinase_fungal"/>
</dbReference>
<dbReference type="Pfam" id="PF17667">
    <property type="entry name" value="Pkinase_fungal"/>
    <property type="match status" value="1"/>
</dbReference>
<dbReference type="InterPro" id="IPR008266">
    <property type="entry name" value="Tyr_kinase_AS"/>
</dbReference>
<organism evidence="2 3">
    <name type="scientific">Trametes pubescens</name>
    <name type="common">White-rot fungus</name>
    <dbReference type="NCBI Taxonomy" id="154538"/>
    <lineage>
        <taxon>Eukaryota</taxon>
        <taxon>Fungi</taxon>
        <taxon>Dikarya</taxon>
        <taxon>Basidiomycota</taxon>
        <taxon>Agaricomycotina</taxon>
        <taxon>Agaricomycetes</taxon>
        <taxon>Polyporales</taxon>
        <taxon>Polyporaceae</taxon>
        <taxon>Trametes</taxon>
    </lineage>
</organism>
<keyword evidence="3" id="KW-1185">Reference proteome</keyword>
<dbReference type="SUPFAM" id="SSF56112">
    <property type="entry name" value="Protein kinase-like (PK-like)"/>
    <property type="match status" value="1"/>
</dbReference>
<feature type="domain" description="Fungal-type protein kinase" evidence="1">
    <location>
        <begin position="145"/>
        <end position="435"/>
    </location>
</feature>
<proteinExistence type="predicted"/>
<gene>
    <name evidence="2" type="ORF">TRAPUB_7573</name>
</gene>
<dbReference type="AlphaFoldDB" id="A0A1M2V2U0"/>
<reference evidence="2 3" key="1">
    <citation type="submission" date="2016-10" db="EMBL/GenBank/DDBJ databases">
        <title>Genome sequence of the basidiomycete white-rot fungus Trametes pubescens.</title>
        <authorList>
            <person name="Makela M.R."/>
            <person name="Granchi Z."/>
            <person name="Peng M."/>
            <person name="De Vries R.P."/>
            <person name="Grigoriev I."/>
            <person name="Riley R."/>
            <person name="Hilden K."/>
        </authorList>
    </citation>
    <scope>NUCLEOTIDE SEQUENCE [LARGE SCALE GENOMIC DNA]</scope>
    <source>
        <strain evidence="2 3">FBCC735</strain>
    </source>
</reference>
<comment type="caution">
    <text evidence="2">The sequence shown here is derived from an EMBL/GenBank/DDBJ whole genome shotgun (WGS) entry which is preliminary data.</text>
</comment>
<name>A0A1M2V2U0_TRAPU</name>
<dbReference type="PANTHER" id="PTHR38248:SF2">
    <property type="entry name" value="FUNK1 11"/>
    <property type="match status" value="1"/>
</dbReference>
<dbReference type="EMBL" id="MNAD01001710">
    <property type="protein sequence ID" value="OJT01929.1"/>
    <property type="molecule type" value="Genomic_DNA"/>
</dbReference>
<protein>
    <recommendedName>
        <fullName evidence="1">Fungal-type protein kinase domain-containing protein</fullName>
    </recommendedName>
</protein>
<dbReference type="InterPro" id="IPR011009">
    <property type="entry name" value="Kinase-like_dom_sf"/>
</dbReference>
<dbReference type="Proteomes" id="UP000184267">
    <property type="component" value="Unassembled WGS sequence"/>
</dbReference>
<evidence type="ECO:0000313" key="2">
    <source>
        <dbReference type="EMBL" id="OJT01929.1"/>
    </source>
</evidence>
<sequence>MAMGGKTTLVTSDEFLTEFVPKPAGIKTASLSSILSSLPKESSEYNMYHPLMNALNGATRLCPGFTFVATPTKGDKASARNHAVYCGLYPSAHAPHPQYDDEGEPIGSPAVDWSRIAIPIEVKSTANKDPFDDNKPDGQPVALEKQKSLGQILAYAQYMLDHQHLTFLFMIVIIQEDARLLRIDRSGIFVTKKFNYKTSSDPLMEFLWRFARLSPELQGQDHTAERIDYTSDHADTMRTKLKTAPDDYVRALFKTSLDEKWAWWLLKLTDERTKKVRRFLVGKPHFRSQGVAGRGTRGYVALDADDTTAPFVYLKDSWRVVHDEIQKEGAVLTTLNAKKVSYVPTLLCHGDLGQITTSEQLWRKYHKNHKKDTPYPLKQHIHYRLVVKQVGKPLSDFKDGCQLVSALVCCLIAHAQAYKVGLIHRDISAGNILLYPYKDGE</sequence>
<dbReference type="GO" id="GO:0004672">
    <property type="term" value="F:protein kinase activity"/>
    <property type="evidence" value="ECO:0007669"/>
    <property type="project" value="InterPro"/>
</dbReference>
<dbReference type="PANTHER" id="PTHR38248">
    <property type="entry name" value="FUNK1 6"/>
    <property type="match status" value="1"/>
</dbReference>
<dbReference type="PROSITE" id="PS00109">
    <property type="entry name" value="PROTEIN_KINASE_TYR"/>
    <property type="match status" value="1"/>
</dbReference>
<dbReference type="OrthoDB" id="2739517at2759"/>
<evidence type="ECO:0000259" key="1">
    <source>
        <dbReference type="Pfam" id="PF17667"/>
    </source>
</evidence>
<accession>A0A1M2V2U0</accession>
<dbReference type="OMA" id="REHTIGM"/>
<evidence type="ECO:0000313" key="3">
    <source>
        <dbReference type="Proteomes" id="UP000184267"/>
    </source>
</evidence>